<evidence type="ECO:0000256" key="1">
    <source>
        <dbReference type="ARBA" id="ARBA00004123"/>
    </source>
</evidence>
<organism evidence="11 12">
    <name type="scientific">Niveomyces insectorum RCEF 264</name>
    <dbReference type="NCBI Taxonomy" id="1081102"/>
    <lineage>
        <taxon>Eukaryota</taxon>
        <taxon>Fungi</taxon>
        <taxon>Dikarya</taxon>
        <taxon>Ascomycota</taxon>
        <taxon>Pezizomycotina</taxon>
        <taxon>Sordariomycetes</taxon>
        <taxon>Hypocreomycetidae</taxon>
        <taxon>Hypocreales</taxon>
        <taxon>Cordycipitaceae</taxon>
        <taxon>Niveomyces</taxon>
    </lineage>
</organism>
<reference evidence="11 12" key="1">
    <citation type="journal article" date="2016" name="Genome Biol. Evol.">
        <title>Divergent and convergent evolution of fungal pathogenicity.</title>
        <authorList>
            <person name="Shang Y."/>
            <person name="Xiao G."/>
            <person name="Zheng P."/>
            <person name="Cen K."/>
            <person name="Zhan S."/>
            <person name="Wang C."/>
        </authorList>
    </citation>
    <scope>NUCLEOTIDE SEQUENCE [LARGE SCALE GENOMIC DNA]</scope>
    <source>
        <strain evidence="11 12">RCEF 264</strain>
    </source>
</reference>
<feature type="domain" description="Sm" evidence="10">
    <location>
        <begin position="1"/>
        <end position="79"/>
    </location>
</feature>
<evidence type="ECO:0000256" key="6">
    <source>
        <dbReference type="ARBA" id="ARBA00023187"/>
    </source>
</evidence>
<keyword evidence="8 9" id="KW-0687">Ribonucleoprotein</keyword>
<dbReference type="CDD" id="cd01727">
    <property type="entry name" value="LSm8"/>
    <property type="match status" value="1"/>
</dbReference>
<dbReference type="InterPro" id="IPR001163">
    <property type="entry name" value="Sm_dom_euk/arc"/>
</dbReference>
<sequence>MATLLNNYLEKKVLVLTVDSRILVGTLACLDNNTNLVLQSTVERVINTPDDVEPSAEVPLGLYIVRGDNVCSVGLVDEELDASIDWSKVKGGVIGTTKHA</sequence>
<gene>
    <name evidence="9" type="primary">LSM8</name>
    <name evidence="11" type="ORF">SPI_00787</name>
</gene>
<keyword evidence="6 9" id="KW-0508">mRNA splicing</keyword>
<dbReference type="Pfam" id="PF01423">
    <property type="entry name" value="LSM"/>
    <property type="match status" value="1"/>
</dbReference>
<dbReference type="InterPro" id="IPR047575">
    <property type="entry name" value="Sm"/>
</dbReference>
<dbReference type="STRING" id="1081102.A0A162JGF6"/>
<dbReference type="GO" id="GO:0003729">
    <property type="term" value="F:mRNA binding"/>
    <property type="evidence" value="ECO:0007669"/>
    <property type="project" value="TreeGrafter"/>
</dbReference>
<comment type="subunit">
    <text evidence="9">LSm subunits form a heteromer with a doughnut shape.</text>
</comment>
<keyword evidence="7 9" id="KW-0539">Nucleus</keyword>
<dbReference type="AlphaFoldDB" id="A0A162JGF6"/>
<keyword evidence="5 9" id="KW-0694">RNA-binding</keyword>
<dbReference type="InterPro" id="IPR044642">
    <property type="entry name" value="PTHR15588"/>
</dbReference>
<evidence type="ECO:0000256" key="7">
    <source>
        <dbReference type="ARBA" id="ARBA00023242"/>
    </source>
</evidence>
<comment type="subcellular location">
    <subcellularLocation>
        <location evidence="1 9">Nucleus</location>
    </subcellularLocation>
</comment>
<protein>
    <recommendedName>
        <fullName evidence="9">LSM2-LSM8 complex subunit LSM8</fullName>
    </recommendedName>
</protein>
<dbReference type="GO" id="GO:0071011">
    <property type="term" value="C:precatalytic spliceosome"/>
    <property type="evidence" value="ECO:0007669"/>
    <property type="project" value="TreeGrafter"/>
</dbReference>
<evidence type="ECO:0000313" key="11">
    <source>
        <dbReference type="EMBL" id="OAA68592.1"/>
    </source>
</evidence>
<evidence type="ECO:0000256" key="5">
    <source>
        <dbReference type="ARBA" id="ARBA00022884"/>
    </source>
</evidence>
<dbReference type="SUPFAM" id="SSF50182">
    <property type="entry name" value="Sm-like ribonucleoproteins"/>
    <property type="match status" value="1"/>
</dbReference>
<dbReference type="EMBL" id="AZHD01000001">
    <property type="protein sequence ID" value="OAA68592.1"/>
    <property type="molecule type" value="Genomic_DNA"/>
</dbReference>
<dbReference type="GO" id="GO:0005688">
    <property type="term" value="C:U6 snRNP"/>
    <property type="evidence" value="ECO:0007669"/>
    <property type="project" value="UniProtKB-UniRule"/>
</dbReference>
<dbReference type="InterPro" id="IPR010920">
    <property type="entry name" value="LSM_dom_sf"/>
</dbReference>
<dbReference type="OrthoDB" id="422364at2759"/>
<dbReference type="InterPro" id="IPR034103">
    <property type="entry name" value="Lsm8"/>
</dbReference>
<dbReference type="SMART" id="SM00651">
    <property type="entry name" value="Sm"/>
    <property type="match status" value="1"/>
</dbReference>
<name>A0A162JGF6_9HYPO</name>
<dbReference type="FunFam" id="2.30.30.100:FF:000027">
    <property type="entry name" value="U6 snRNA-associated Sm-like protein LSm8"/>
    <property type="match status" value="1"/>
</dbReference>
<accession>A0A162JGF6</accession>
<evidence type="ECO:0000256" key="3">
    <source>
        <dbReference type="ARBA" id="ARBA00022664"/>
    </source>
</evidence>
<proteinExistence type="inferred from homology"/>
<keyword evidence="12" id="KW-1185">Reference proteome</keyword>
<evidence type="ECO:0000313" key="12">
    <source>
        <dbReference type="Proteomes" id="UP000076874"/>
    </source>
</evidence>
<comment type="similarity">
    <text evidence="2 9">Belongs to the snRNP Sm proteins family.</text>
</comment>
<dbReference type="GO" id="GO:0000398">
    <property type="term" value="P:mRNA splicing, via spliceosome"/>
    <property type="evidence" value="ECO:0007669"/>
    <property type="project" value="UniProtKB-UniRule"/>
</dbReference>
<dbReference type="GO" id="GO:0046540">
    <property type="term" value="C:U4/U6 x U5 tri-snRNP complex"/>
    <property type="evidence" value="ECO:0007669"/>
    <property type="project" value="UniProtKB-UniRule"/>
</dbReference>
<comment type="function">
    <text evidence="9">Plays role in pre-mRNA splicing as component of the U4/U6-U5 tri-snRNP complex that is involved in spliceosome assembly, and as component of the precatalytic spliceosome (spliceosome B complex). The heptameric LSM2-8 complex binds specifically to the 3'-terminal U-tract of U6 snRNA.</text>
</comment>
<dbReference type="PANTHER" id="PTHR15588:SF9">
    <property type="entry name" value="U6 SNRNA-ASSOCIATED SM-LIKE PROTEIN LSM8"/>
    <property type="match status" value="1"/>
</dbReference>
<dbReference type="Gene3D" id="2.30.30.100">
    <property type="match status" value="1"/>
</dbReference>
<keyword evidence="4 9" id="KW-0747">Spliceosome</keyword>
<dbReference type="Proteomes" id="UP000076874">
    <property type="component" value="Unassembled WGS sequence"/>
</dbReference>
<evidence type="ECO:0000256" key="4">
    <source>
        <dbReference type="ARBA" id="ARBA00022728"/>
    </source>
</evidence>
<dbReference type="PANTHER" id="PTHR15588">
    <property type="entry name" value="LSM1"/>
    <property type="match status" value="1"/>
</dbReference>
<evidence type="ECO:0000256" key="2">
    <source>
        <dbReference type="ARBA" id="ARBA00006850"/>
    </source>
</evidence>
<keyword evidence="3 9" id="KW-0507">mRNA processing</keyword>
<evidence type="ECO:0000256" key="8">
    <source>
        <dbReference type="ARBA" id="ARBA00023274"/>
    </source>
</evidence>
<dbReference type="PROSITE" id="PS52002">
    <property type="entry name" value="SM"/>
    <property type="match status" value="1"/>
</dbReference>
<comment type="caution">
    <text evidence="11">The sequence shown here is derived from an EMBL/GenBank/DDBJ whole genome shotgun (WGS) entry which is preliminary data.</text>
</comment>
<evidence type="ECO:0000259" key="10">
    <source>
        <dbReference type="PROSITE" id="PS52002"/>
    </source>
</evidence>
<evidence type="ECO:0000256" key="9">
    <source>
        <dbReference type="RuleBase" id="RU365048"/>
    </source>
</evidence>